<feature type="region of interest" description="Disordered" evidence="1">
    <location>
        <begin position="147"/>
        <end position="187"/>
    </location>
</feature>
<comment type="caution">
    <text evidence="2">The sequence shown here is derived from an EMBL/GenBank/DDBJ whole genome shotgun (WGS) entry which is preliminary data.</text>
</comment>
<name>X8BHY7_MYCXE</name>
<dbReference type="PATRIC" id="fig|1299334.3.peg.4691"/>
<dbReference type="EMBL" id="JAOB01000042">
    <property type="protein sequence ID" value="EUA42680.1"/>
    <property type="molecule type" value="Genomic_DNA"/>
</dbReference>
<feature type="compositionally biased region" description="Basic residues" evidence="1">
    <location>
        <begin position="177"/>
        <end position="187"/>
    </location>
</feature>
<accession>X8BHY7</accession>
<dbReference type="AlphaFoldDB" id="X8BHY7"/>
<reference evidence="2" key="1">
    <citation type="submission" date="2014-01" db="EMBL/GenBank/DDBJ databases">
        <authorList>
            <person name="Brown-Elliot B."/>
            <person name="Wallace R."/>
            <person name="Lenaerts A."/>
            <person name="Ordway D."/>
            <person name="DeGroote M.A."/>
            <person name="Parker T."/>
            <person name="Sizemore C."/>
            <person name="Tallon L.J."/>
            <person name="Sadzewicz L.K."/>
            <person name="Sengamalay N."/>
            <person name="Fraser C.M."/>
            <person name="Hine E."/>
            <person name="Shefchek K.A."/>
            <person name="Das S.P."/>
            <person name="Tettelin H."/>
        </authorList>
    </citation>
    <scope>NUCLEOTIDE SEQUENCE [LARGE SCALE GENOMIC DNA]</scope>
    <source>
        <strain evidence="2">4042</strain>
    </source>
</reference>
<protein>
    <submittedName>
        <fullName evidence="2">ESX-5 secretion system EccE5 domain protein</fullName>
    </submittedName>
</protein>
<evidence type="ECO:0000313" key="2">
    <source>
        <dbReference type="EMBL" id="EUA42680.1"/>
    </source>
</evidence>
<organism evidence="2">
    <name type="scientific">Mycobacterium xenopi 4042</name>
    <dbReference type="NCBI Taxonomy" id="1299334"/>
    <lineage>
        <taxon>Bacteria</taxon>
        <taxon>Bacillati</taxon>
        <taxon>Actinomycetota</taxon>
        <taxon>Actinomycetes</taxon>
        <taxon>Mycobacteriales</taxon>
        <taxon>Mycobacteriaceae</taxon>
        <taxon>Mycobacterium</taxon>
    </lineage>
</organism>
<sequence length="187" mass="21648">MTSSEIDDMDATVLAGLQPAHVRPRRRRLKYKQPEGYKEFVTSFWVSPRDITSETLERLWLPDTEATAVTVRLRPRHGGVEVSAWVRYHSSRRLRRSVWGGLNRLTGRQLDAVCASMPVPTRRPRLVVPARELHDGEELAVLVARHRRRHPARRRPDEQFAGCRHRRPQRDGGRSAGVRHFRQRTAA</sequence>
<proteinExistence type="predicted"/>
<gene>
    <name evidence="2" type="primary">eccE5</name>
    <name evidence="2" type="ORF">I553_6540</name>
</gene>
<evidence type="ECO:0000256" key="1">
    <source>
        <dbReference type="SAM" id="MobiDB-lite"/>
    </source>
</evidence>